<dbReference type="CDD" id="cd09873">
    <property type="entry name" value="PIN_Pae0151-like"/>
    <property type="match status" value="1"/>
</dbReference>
<dbReference type="InterPro" id="IPR029060">
    <property type="entry name" value="PIN-like_dom_sf"/>
</dbReference>
<keyword evidence="1" id="KW-0460">Magnesium</keyword>
<dbReference type="EMBL" id="JAAIJR010000005">
    <property type="protein sequence ID" value="NEX19202.1"/>
    <property type="molecule type" value="Genomic_DNA"/>
</dbReference>
<dbReference type="Gene3D" id="3.40.50.1010">
    <property type="entry name" value="5'-nuclease"/>
    <property type="match status" value="1"/>
</dbReference>
<evidence type="ECO:0000313" key="3">
    <source>
        <dbReference type="EMBL" id="NEX19202.1"/>
    </source>
</evidence>
<dbReference type="InterPro" id="IPR044153">
    <property type="entry name" value="PIN_Pae0151-like"/>
</dbReference>
<evidence type="ECO:0000313" key="4">
    <source>
        <dbReference type="Proteomes" id="UP000471640"/>
    </source>
</evidence>
<feature type="domain" description="PIN" evidence="2">
    <location>
        <begin position="4"/>
        <end position="130"/>
    </location>
</feature>
<dbReference type="InterPro" id="IPR051619">
    <property type="entry name" value="TypeII_TA_RNase_PINc/VapC"/>
</dbReference>
<gene>
    <name evidence="3" type="ORF">G3480_02550</name>
</gene>
<dbReference type="Proteomes" id="UP000471640">
    <property type="component" value="Unassembled WGS sequence"/>
</dbReference>
<evidence type="ECO:0000259" key="2">
    <source>
        <dbReference type="Pfam" id="PF01850"/>
    </source>
</evidence>
<dbReference type="PANTHER" id="PTHR35901">
    <property type="entry name" value="RIBONUCLEASE VAPC3"/>
    <property type="match status" value="1"/>
</dbReference>
<reference evidence="3 4" key="2">
    <citation type="submission" date="2020-02" db="EMBL/GenBank/DDBJ databases">
        <title>Genome sequences of Thiorhodococcus mannitoliphagus and Thiorhodococcus minor, purple sulfur photosynthetic bacteria in the gammaproteobacterial family, Chromatiaceae.</title>
        <authorList>
            <person name="Aviles F.A."/>
            <person name="Meyer T.E."/>
            <person name="Kyndt J.A."/>
        </authorList>
    </citation>
    <scope>NUCLEOTIDE SEQUENCE [LARGE SCALE GENOMIC DNA]</scope>
    <source>
        <strain evidence="3 4">DSM 18266</strain>
    </source>
</reference>
<keyword evidence="4" id="KW-1185">Reference proteome</keyword>
<evidence type="ECO:0000256" key="1">
    <source>
        <dbReference type="ARBA" id="ARBA00022842"/>
    </source>
</evidence>
<protein>
    <submittedName>
        <fullName evidence="3">Type II toxin-antitoxin system VapC family toxin</fullName>
    </submittedName>
</protein>
<dbReference type="Pfam" id="PF01850">
    <property type="entry name" value="PIN"/>
    <property type="match status" value="1"/>
</dbReference>
<dbReference type="RefSeq" id="WP_164652102.1">
    <property type="nucleotide sequence ID" value="NZ_JAAIJR010000005.1"/>
</dbReference>
<dbReference type="AlphaFoldDB" id="A0A6P1DT54"/>
<accession>A0A6P1DT54</accession>
<dbReference type="PANTHER" id="PTHR35901:SF1">
    <property type="entry name" value="EXONUCLEASE VAPC9"/>
    <property type="match status" value="1"/>
</dbReference>
<dbReference type="SUPFAM" id="SSF88723">
    <property type="entry name" value="PIN domain-like"/>
    <property type="match status" value="1"/>
</dbReference>
<dbReference type="InterPro" id="IPR002716">
    <property type="entry name" value="PIN_dom"/>
</dbReference>
<comment type="caution">
    <text evidence="3">The sequence shown here is derived from an EMBL/GenBank/DDBJ whole genome shotgun (WGS) entry which is preliminary data.</text>
</comment>
<proteinExistence type="predicted"/>
<sequence>MSLVLDASMSLAWIFARADPEENALADRLLDAITEQPALVPVLWHTEIANALLVAERRDVVREAQVIDYLQRLARLPITTDAVSVASRQEAVMALGREHRLTAYDATYLELTLRTGSTLASCDSKLLAAARQAGAALYGLA</sequence>
<name>A0A6P1DT54_9GAMM</name>
<organism evidence="3 4">
    <name type="scientific">Thiorhodococcus mannitoliphagus</name>
    <dbReference type="NCBI Taxonomy" id="329406"/>
    <lineage>
        <taxon>Bacteria</taxon>
        <taxon>Pseudomonadati</taxon>
        <taxon>Pseudomonadota</taxon>
        <taxon>Gammaproteobacteria</taxon>
        <taxon>Chromatiales</taxon>
        <taxon>Chromatiaceae</taxon>
        <taxon>Thiorhodococcus</taxon>
    </lineage>
</organism>
<reference evidence="4" key="1">
    <citation type="journal article" date="2020" name="Microbiol. Resour. Announc.">
        <title>Draft Genome Sequences of Thiorhodococcus mannitoliphagus and Thiorhodococcus minor, Purple Sulfur Photosynthetic Bacteria in the Gammaproteobacterial Family Chromatiaceae.</title>
        <authorList>
            <person name="Aviles F.A."/>
            <person name="Meyer T.E."/>
            <person name="Kyndt J.A."/>
        </authorList>
    </citation>
    <scope>NUCLEOTIDE SEQUENCE [LARGE SCALE GENOMIC DNA]</scope>
    <source>
        <strain evidence="4">DSM 18266</strain>
    </source>
</reference>